<dbReference type="OrthoDB" id="2564984at2759"/>
<dbReference type="Pfam" id="PF10164">
    <property type="entry name" value="BRI3"/>
    <property type="match status" value="1"/>
</dbReference>
<keyword evidence="2" id="KW-0812">Transmembrane</keyword>
<dbReference type="Proteomes" id="UP000521872">
    <property type="component" value="Unassembled WGS sequence"/>
</dbReference>
<name>A0A8H4VNS2_9AGAR</name>
<dbReference type="AlphaFoldDB" id="A0A8H4VNS2"/>
<evidence type="ECO:0000256" key="2">
    <source>
        <dbReference type="SAM" id="Phobius"/>
    </source>
</evidence>
<evidence type="ECO:0000256" key="1">
    <source>
        <dbReference type="SAM" id="MobiDB-lite"/>
    </source>
</evidence>
<gene>
    <name evidence="3" type="ORF">D9613_008930</name>
</gene>
<feature type="transmembrane region" description="Helical" evidence="2">
    <location>
        <begin position="46"/>
        <end position="66"/>
    </location>
</feature>
<organism evidence="3 4">
    <name type="scientific">Agrocybe pediades</name>
    <dbReference type="NCBI Taxonomy" id="84607"/>
    <lineage>
        <taxon>Eukaryota</taxon>
        <taxon>Fungi</taxon>
        <taxon>Dikarya</taxon>
        <taxon>Basidiomycota</taxon>
        <taxon>Agaricomycotina</taxon>
        <taxon>Agaricomycetes</taxon>
        <taxon>Agaricomycetidae</taxon>
        <taxon>Agaricales</taxon>
        <taxon>Agaricineae</taxon>
        <taxon>Strophariaceae</taxon>
        <taxon>Agrocybe</taxon>
    </lineage>
</organism>
<keyword evidence="2" id="KW-0472">Membrane</keyword>
<dbReference type="InterPro" id="IPR019317">
    <property type="entry name" value="BRI3"/>
</dbReference>
<feature type="region of interest" description="Disordered" evidence="1">
    <location>
        <begin position="1"/>
        <end position="21"/>
    </location>
</feature>
<sequence>MSNNLNEKSAPSPPYAGQDAAAAGNQYRAEIFARCARGEHQVGRKYGTFGVIMALACFPIGLICLFTDSQKVCSQCGVTIDDSKK</sequence>
<evidence type="ECO:0000313" key="3">
    <source>
        <dbReference type="EMBL" id="KAF4616768.1"/>
    </source>
</evidence>
<protein>
    <recommendedName>
        <fullName evidence="5">Brain protein I3</fullName>
    </recommendedName>
</protein>
<dbReference type="EMBL" id="JAACJL010000031">
    <property type="protein sequence ID" value="KAF4616768.1"/>
    <property type="molecule type" value="Genomic_DNA"/>
</dbReference>
<evidence type="ECO:0000313" key="4">
    <source>
        <dbReference type="Proteomes" id="UP000521872"/>
    </source>
</evidence>
<reference evidence="3 4" key="1">
    <citation type="submission" date="2019-12" db="EMBL/GenBank/DDBJ databases">
        <authorList>
            <person name="Floudas D."/>
            <person name="Bentzer J."/>
            <person name="Ahren D."/>
            <person name="Johansson T."/>
            <person name="Persson P."/>
            <person name="Tunlid A."/>
        </authorList>
    </citation>
    <scope>NUCLEOTIDE SEQUENCE [LARGE SCALE GENOMIC DNA]</scope>
    <source>
        <strain evidence="3 4">CBS 102.39</strain>
    </source>
</reference>
<proteinExistence type="predicted"/>
<keyword evidence="4" id="KW-1185">Reference proteome</keyword>
<evidence type="ECO:0008006" key="5">
    <source>
        <dbReference type="Google" id="ProtNLM"/>
    </source>
</evidence>
<keyword evidence="2" id="KW-1133">Transmembrane helix</keyword>
<accession>A0A8H4VNS2</accession>
<comment type="caution">
    <text evidence="3">The sequence shown here is derived from an EMBL/GenBank/DDBJ whole genome shotgun (WGS) entry which is preliminary data.</text>
</comment>